<name>A0A6J4QL16_9ACTN</name>
<dbReference type="GO" id="GO:0003677">
    <property type="term" value="F:DNA binding"/>
    <property type="evidence" value="ECO:0007669"/>
    <property type="project" value="UniProtKB-KW"/>
</dbReference>
<evidence type="ECO:0000256" key="2">
    <source>
        <dbReference type="SAM" id="MobiDB-lite"/>
    </source>
</evidence>
<protein>
    <recommendedName>
        <fullName evidence="3">HTH cro/C1-type domain-containing protein</fullName>
    </recommendedName>
</protein>
<evidence type="ECO:0000259" key="3">
    <source>
        <dbReference type="PROSITE" id="PS50943"/>
    </source>
</evidence>
<dbReference type="PROSITE" id="PS50943">
    <property type="entry name" value="HTH_CROC1"/>
    <property type="match status" value="1"/>
</dbReference>
<dbReference type="InterPro" id="IPR013096">
    <property type="entry name" value="Cupin_2"/>
</dbReference>
<gene>
    <name evidence="4" type="ORF">AVDCRST_MAG02-547</name>
</gene>
<organism evidence="4">
    <name type="scientific">uncultured Rubrobacteraceae bacterium</name>
    <dbReference type="NCBI Taxonomy" id="349277"/>
    <lineage>
        <taxon>Bacteria</taxon>
        <taxon>Bacillati</taxon>
        <taxon>Actinomycetota</taxon>
        <taxon>Rubrobacteria</taxon>
        <taxon>Rubrobacterales</taxon>
        <taxon>Rubrobacteraceae</taxon>
        <taxon>environmental samples</taxon>
    </lineage>
</organism>
<evidence type="ECO:0000256" key="1">
    <source>
        <dbReference type="ARBA" id="ARBA00023125"/>
    </source>
</evidence>
<dbReference type="Pfam" id="PF01381">
    <property type="entry name" value="HTH_3"/>
    <property type="match status" value="1"/>
</dbReference>
<dbReference type="PANTHER" id="PTHR46797">
    <property type="entry name" value="HTH-TYPE TRANSCRIPTIONAL REGULATOR"/>
    <property type="match status" value="1"/>
</dbReference>
<dbReference type="InterPro" id="IPR011051">
    <property type="entry name" value="RmlC_Cupin_sf"/>
</dbReference>
<dbReference type="Gene3D" id="1.10.260.40">
    <property type="entry name" value="lambda repressor-like DNA-binding domains"/>
    <property type="match status" value="1"/>
</dbReference>
<dbReference type="EMBL" id="CADCVH010000017">
    <property type="protein sequence ID" value="CAA9447509.1"/>
    <property type="molecule type" value="Genomic_DNA"/>
</dbReference>
<dbReference type="InterPro" id="IPR014710">
    <property type="entry name" value="RmlC-like_jellyroll"/>
</dbReference>
<sequence length="239" mass="26256">MSLWYSVGMETLGTAGERPAEDRVGRVLSGLGAKIRRARRDRDMTLEALAEASGTSVAHLSRLESGERQPSLDGLLRLAFGLGVPFDELFEEPEQPGPGTVVRGAEAPFYESWALRFQPLMPEAGPEGLTAVKVVFPADRVDTEHHDHEHGGQEWLYMLKGRLRLTLGNERTVLEPGDAAFFDAGLRHRFDVFSEEDAEVLMVSCVPCTHGGGSPKRPHPFREGHREFGGADAGGRREI</sequence>
<reference evidence="4" key="1">
    <citation type="submission" date="2020-02" db="EMBL/GenBank/DDBJ databases">
        <authorList>
            <person name="Meier V. D."/>
        </authorList>
    </citation>
    <scope>NUCLEOTIDE SEQUENCE</scope>
    <source>
        <strain evidence="4">AVDCRST_MAG02</strain>
    </source>
</reference>
<feature type="region of interest" description="Disordered" evidence="2">
    <location>
        <begin position="212"/>
        <end position="239"/>
    </location>
</feature>
<dbReference type="AlphaFoldDB" id="A0A6J4QL16"/>
<dbReference type="SUPFAM" id="SSF47413">
    <property type="entry name" value="lambda repressor-like DNA-binding domains"/>
    <property type="match status" value="1"/>
</dbReference>
<dbReference type="InterPro" id="IPR050807">
    <property type="entry name" value="TransReg_Diox_bact_type"/>
</dbReference>
<dbReference type="InterPro" id="IPR010982">
    <property type="entry name" value="Lambda_DNA-bd_dom_sf"/>
</dbReference>
<dbReference type="CDD" id="cd02209">
    <property type="entry name" value="cupin_XRE_C"/>
    <property type="match status" value="1"/>
</dbReference>
<dbReference type="SUPFAM" id="SSF51182">
    <property type="entry name" value="RmlC-like cupins"/>
    <property type="match status" value="1"/>
</dbReference>
<evidence type="ECO:0000313" key="4">
    <source>
        <dbReference type="EMBL" id="CAA9447509.1"/>
    </source>
</evidence>
<feature type="domain" description="HTH cro/C1-type" evidence="3">
    <location>
        <begin position="35"/>
        <end position="89"/>
    </location>
</feature>
<dbReference type="InterPro" id="IPR001387">
    <property type="entry name" value="Cro/C1-type_HTH"/>
</dbReference>
<keyword evidence="1" id="KW-0238">DNA-binding</keyword>
<dbReference type="CDD" id="cd00093">
    <property type="entry name" value="HTH_XRE"/>
    <property type="match status" value="1"/>
</dbReference>
<proteinExistence type="predicted"/>
<dbReference type="PANTHER" id="PTHR46797:SF1">
    <property type="entry name" value="METHYLPHOSPHONATE SYNTHASE"/>
    <property type="match status" value="1"/>
</dbReference>
<dbReference type="Pfam" id="PF07883">
    <property type="entry name" value="Cupin_2"/>
    <property type="match status" value="1"/>
</dbReference>
<accession>A0A6J4QL16</accession>
<dbReference type="GO" id="GO:0003700">
    <property type="term" value="F:DNA-binding transcription factor activity"/>
    <property type="evidence" value="ECO:0007669"/>
    <property type="project" value="TreeGrafter"/>
</dbReference>
<dbReference type="SMART" id="SM00530">
    <property type="entry name" value="HTH_XRE"/>
    <property type="match status" value="1"/>
</dbReference>
<dbReference type="GO" id="GO:0005829">
    <property type="term" value="C:cytosol"/>
    <property type="evidence" value="ECO:0007669"/>
    <property type="project" value="TreeGrafter"/>
</dbReference>
<dbReference type="Gene3D" id="2.60.120.10">
    <property type="entry name" value="Jelly Rolls"/>
    <property type="match status" value="1"/>
</dbReference>
<feature type="compositionally biased region" description="Basic and acidic residues" evidence="2">
    <location>
        <begin position="220"/>
        <end position="239"/>
    </location>
</feature>